<evidence type="ECO:0000256" key="6">
    <source>
        <dbReference type="ARBA" id="ARBA00023159"/>
    </source>
</evidence>
<keyword evidence="3" id="KW-0862">Zinc</keyword>
<dbReference type="InterPro" id="IPR036864">
    <property type="entry name" value="Zn2-C6_fun-type_DNA-bd_sf"/>
</dbReference>
<gene>
    <name evidence="11" type="ORF">SU7_0277</name>
</gene>
<dbReference type="InterPro" id="IPR001138">
    <property type="entry name" value="Zn2Cys6_DnaBD"/>
</dbReference>
<sequence length="465" mass="53306">MVNCKKQQRCKKIALLSKGPSTKGRTFTGCWACRFKKRRCDENRPICSLCAKHGDNCSYDIRLMWLEENIYKVRKHALINSIQAGKSKPACQKISKTRFKEMTHFRQLSPPTSDHEDNTQEPSKETKPANDNTFTISVRRLKIYNNAVPSVFGSTANRNYNQKHVDKKLDQLLDMVENDISIVNPNCSKHGPYSVFKPNPTVAIATGGDGDGSVAATTSTTTTTLIDPLPSPGHSMSSADETTANIPSSPEESTSLIDIIQGKIFGILWFNCYGNMILNRQEYTTWFINKMRNSLTTEFIRFLGKIIDDPDINMASCLFEECVARWDCVDWQSIAITMLVIIHGYTCPRLTRLLRVWFLQQKLLRFSMYPLVNFIINNSQDLDVLYHCNELLGNADLFEDPYQDELTSELHVLVTERLVNSWKDRILQQLCSCQDTTLSCSQLRYWQLQLKCNEQFYKDVYTMQD</sequence>
<evidence type="ECO:0000256" key="8">
    <source>
        <dbReference type="ARBA" id="ARBA00023242"/>
    </source>
</evidence>
<comment type="subcellular location">
    <subcellularLocation>
        <location evidence="1">Nucleus</location>
    </subcellularLocation>
</comment>
<accession>J8Q4R8</accession>
<dbReference type="InterPro" id="IPR050675">
    <property type="entry name" value="OAF3"/>
</dbReference>
<keyword evidence="7" id="KW-0804">Transcription</keyword>
<dbReference type="GO" id="GO:0000981">
    <property type="term" value="F:DNA-binding transcription factor activity, RNA polymerase II-specific"/>
    <property type="evidence" value="ECO:0007669"/>
    <property type="project" value="InterPro"/>
</dbReference>
<evidence type="ECO:0000256" key="7">
    <source>
        <dbReference type="ARBA" id="ARBA00023163"/>
    </source>
</evidence>
<dbReference type="Pfam" id="PF00172">
    <property type="entry name" value="Zn_clus"/>
    <property type="match status" value="1"/>
</dbReference>
<dbReference type="PANTHER" id="PTHR31069:SF32">
    <property type="entry name" value="ARGININE METABOLISM REGULATION PROTEIN II"/>
    <property type="match status" value="1"/>
</dbReference>
<feature type="compositionally biased region" description="Polar residues" evidence="9">
    <location>
        <begin position="234"/>
        <end position="250"/>
    </location>
</feature>
<keyword evidence="12" id="KW-1185">Reference proteome</keyword>
<dbReference type="OrthoDB" id="416217at2759"/>
<feature type="compositionally biased region" description="Basic and acidic residues" evidence="9">
    <location>
        <begin position="113"/>
        <end position="128"/>
    </location>
</feature>
<proteinExistence type="predicted"/>
<evidence type="ECO:0000256" key="9">
    <source>
        <dbReference type="SAM" id="MobiDB-lite"/>
    </source>
</evidence>
<dbReference type="SMART" id="SM00066">
    <property type="entry name" value="GAL4"/>
    <property type="match status" value="1"/>
</dbReference>
<evidence type="ECO:0000313" key="11">
    <source>
        <dbReference type="EMBL" id="EJS44688.1"/>
    </source>
</evidence>
<keyword evidence="4" id="KW-0805">Transcription regulation</keyword>
<dbReference type="EMBL" id="ALIE01000011">
    <property type="protein sequence ID" value="EJS44688.1"/>
    <property type="molecule type" value="Genomic_DNA"/>
</dbReference>
<evidence type="ECO:0000256" key="1">
    <source>
        <dbReference type="ARBA" id="ARBA00004123"/>
    </source>
</evidence>
<feature type="region of interest" description="Disordered" evidence="9">
    <location>
        <begin position="227"/>
        <end position="250"/>
    </location>
</feature>
<name>J8Q4R8_SACAR</name>
<comment type="caution">
    <text evidence="11">The sequence shown here is derived from an EMBL/GenBank/DDBJ whole genome shotgun (WGS) entry which is preliminary data.</text>
</comment>
<dbReference type="Proteomes" id="UP000006968">
    <property type="component" value="Chromosome II"/>
</dbReference>
<keyword evidence="6" id="KW-0010">Activator</keyword>
<feature type="region of interest" description="Disordered" evidence="9">
    <location>
        <begin position="103"/>
        <end position="132"/>
    </location>
</feature>
<dbReference type="HOGENOM" id="CLU_050082_0_0_1"/>
<evidence type="ECO:0000256" key="3">
    <source>
        <dbReference type="ARBA" id="ARBA00022833"/>
    </source>
</evidence>
<keyword evidence="5" id="KW-0238">DNA-binding</keyword>
<dbReference type="FunFam" id="4.10.240.10:FF:000017">
    <property type="entry name" value="Transcriptional regulator UME6"/>
    <property type="match status" value="1"/>
</dbReference>
<dbReference type="AlphaFoldDB" id="J8Q4R8"/>
<dbReference type="SUPFAM" id="SSF57701">
    <property type="entry name" value="Zn2/Cys6 DNA-binding domain"/>
    <property type="match status" value="1"/>
</dbReference>
<keyword evidence="8" id="KW-0539">Nucleus</keyword>
<evidence type="ECO:0000313" key="12">
    <source>
        <dbReference type="Proteomes" id="UP000006968"/>
    </source>
</evidence>
<dbReference type="PANTHER" id="PTHR31069">
    <property type="entry name" value="OLEATE-ACTIVATED TRANSCRIPTION FACTOR 1-RELATED"/>
    <property type="match status" value="1"/>
</dbReference>
<dbReference type="GO" id="GO:1902930">
    <property type="term" value="P:regulation of alcohol biosynthetic process"/>
    <property type="evidence" value="ECO:0007669"/>
    <property type="project" value="UniProtKB-ARBA"/>
</dbReference>
<keyword evidence="2" id="KW-0479">Metal-binding</keyword>
<protein>
    <submittedName>
        <fullName evidence="11">Thi2p</fullName>
    </submittedName>
</protein>
<feature type="domain" description="Zn(2)-C6 fungal-type" evidence="10">
    <location>
        <begin position="29"/>
        <end position="59"/>
    </location>
</feature>
<dbReference type="Gene3D" id="4.10.240.10">
    <property type="entry name" value="Zn(2)-C6 fungal-type DNA-binding domain"/>
    <property type="match status" value="1"/>
</dbReference>
<evidence type="ECO:0000256" key="5">
    <source>
        <dbReference type="ARBA" id="ARBA00023125"/>
    </source>
</evidence>
<organism evidence="11 12">
    <name type="scientific">Saccharomyces arboricola (strain H-6 / AS 2.3317 / CBS 10644)</name>
    <name type="common">Yeast</name>
    <dbReference type="NCBI Taxonomy" id="1160507"/>
    <lineage>
        <taxon>Eukaryota</taxon>
        <taxon>Fungi</taxon>
        <taxon>Dikarya</taxon>
        <taxon>Ascomycota</taxon>
        <taxon>Saccharomycotina</taxon>
        <taxon>Saccharomycetes</taxon>
        <taxon>Saccharomycetales</taxon>
        <taxon>Saccharomycetaceae</taxon>
        <taxon>Saccharomyces</taxon>
    </lineage>
</organism>
<evidence type="ECO:0000259" key="10">
    <source>
        <dbReference type="PROSITE" id="PS50048"/>
    </source>
</evidence>
<dbReference type="CDD" id="cd00067">
    <property type="entry name" value="GAL4"/>
    <property type="match status" value="1"/>
</dbReference>
<dbReference type="GO" id="GO:0005634">
    <property type="term" value="C:nucleus"/>
    <property type="evidence" value="ECO:0007669"/>
    <property type="project" value="UniProtKB-SubCell"/>
</dbReference>
<dbReference type="PROSITE" id="PS50048">
    <property type="entry name" value="ZN2_CY6_FUNGAL_2"/>
    <property type="match status" value="1"/>
</dbReference>
<dbReference type="GO" id="GO:0000978">
    <property type="term" value="F:RNA polymerase II cis-regulatory region sequence-specific DNA binding"/>
    <property type="evidence" value="ECO:0007669"/>
    <property type="project" value="UniProtKB-ARBA"/>
</dbReference>
<dbReference type="GO" id="GO:0045944">
    <property type="term" value="P:positive regulation of transcription by RNA polymerase II"/>
    <property type="evidence" value="ECO:0007669"/>
    <property type="project" value="UniProtKB-ARBA"/>
</dbReference>
<dbReference type="PROSITE" id="PS00463">
    <property type="entry name" value="ZN2_CY6_FUNGAL_1"/>
    <property type="match status" value="1"/>
</dbReference>
<reference evidence="11 12" key="1">
    <citation type="journal article" date="2013" name="BMC Genomics">
        <title>High quality de novo sequencing and assembly of the Saccharomyces arboricolus genome.</title>
        <authorList>
            <person name="Liti G."/>
            <person name="Nguyen Ba A.N."/>
            <person name="Blythe M."/>
            <person name="Mueller C.A."/>
            <person name="Bergstroem A."/>
            <person name="Cubillos F.A."/>
            <person name="Dafhnis-Calas F."/>
            <person name="Khoshraftar S."/>
            <person name="Malla S."/>
            <person name="Mehta N."/>
            <person name="Siow C.C."/>
            <person name="Warringer J."/>
            <person name="Moses A.M."/>
            <person name="Louis E.J."/>
            <person name="Nieduszynski C.A."/>
        </authorList>
    </citation>
    <scope>NUCLEOTIDE SEQUENCE [LARGE SCALE GENOMIC DNA]</scope>
    <source>
        <strain evidence="12">H-6 / AS 2.3317 / CBS 10644</strain>
    </source>
</reference>
<dbReference type="GO" id="GO:0008270">
    <property type="term" value="F:zinc ion binding"/>
    <property type="evidence" value="ECO:0007669"/>
    <property type="project" value="InterPro"/>
</dbReference>
<evidence type="ECO:0000256" key="4">
    <source>
        <dbReference type="ARBA" id="ARBA00023015"/>
    </source>
</evidence>
<evidence type="ECO:0000256" key="2">
    <source>
        <dbReference type="ARBA" id="ARBA00022723"/>
    </source>
</evidence>